<dbReference type="CDD" id="cd01561">
    <property type="entry name" value="CBS_like"/>
    <property type="match status" value="1"/>
</dbReference>
<dbReference type="GO" id="GO:0004124">
    <property type="term" value="F:cysteine synthase activity"/>
    <property type="evidence" value="ECO:0007669"/>
    <property type="project" value="UniProtKB-UniRule"/>
</dbReference>
<evidence type="ECO:0000256" key="10">
    <source>
        <dbReference type="ARBA" id="ARBA00047931"/>
    </source>
</evidence>
<dbReference type="InterPro" id="IPR005859">
    <property type="entry name" value="CysK"/>
</dbReference>
<dbReference type="eggNOG" id="COG0031">
    <property type="taxonomic scope" value="Bacteria"/>
</dbReference>
<dbReference type="SUPFAM" id="SSF53686">
    <property type="entry name" value="Tryptophan synthase beta subunit-like PLP-dependent enzymes"/>
    <property type="match status" value="1"/>
</dbReference>
<evidence type="ECO:0000256" key="12">
    <source>
        <dbReference type="PIRSR" id="PIRSR605856-51"/>
    </source>
</evidence>
<evidence type="ECO:0000256" key="1">
    <source>
        <dbReference type="ARBA" id="ARBA00001933"/>
    </source>
</evidence>
<evidence type="ECO:0000313" key="18">
    <source>
        <dbReference type="Proteomes" id="UP000246114"/>
    </source>
</evidence>
<proteinExistence type="inferred from homology"/>
<feature type="binding site" evidence="11">
    <location>
        <position position="71"/>
    </location>
    <ligand>
        <name>pyridoxal 5'-phosphate</name>
        <dbReference type="ChEBI" id="CHEBI:597326"/>
    </ligand>
</feature>
<feature type="domain" description="Tryptophan synthase beta chain-like PALP" evidence="14">
    <location>
        <begin position="8"/>
        <end position="289"/>
    </location>
</feature>
<feature type="binding site" evidence="11">
    <location>
        <position position="262"/>
    </location>
    <ligand>
        <name>pyridoxal 5'-phosphate</name>
        <dbReference type="ChEBI" id="CHEBI:597326"/>
    </ligand>
</feature>
<evidence type="ECO:0000256" key="4">
    <source>
        <dbReference type="ARBA" id="ARBA00012681"/>
    </source>
</evidence>
<evidence type="ECO:0000256" key="8">
    <source>
        <dbReference type="ARBA" id="ARBA00022898"/>
    </source>
</evidence>
<dbReference type="Proteomes" id="UP000182135">
    <property type="component" value="Unassembled WGS sequence"/>
</dbReference>
<evidence type="ECO:0000259" key="14">
    <source>
        <dbReference type="Pfam" id="PF00291"/>
    </source>
</evidence>
<dbReference type="AlphaFoldDB" id="A0A1I2KC41"/>
<dbReference type="OrthoDB" id="9808024at2"/>
<evidence type="ECO:0000256" key="2">
    <source>
        <dbReference type="ARBA" id="ARBA00004962"/>
    </source>
</evidence>
<evidence type="ECO:0000256" key="9">
    <source>
        <dbReference type="ARBA" id="ARBA00023192"/>
    </source>
</evidence>
<dbReference type="EC" id="2.5.1.47" evidence="4 13"/>
<dbReference type="Proteomes" id="UP000246114">
    <property type="component" value="Unassembled WGS sequence"/>
</dbReference>
<evidence type="ECO:0000256" key="3">
    <source>
        <dbReference type="ARBA" id="ARBA00007103"/>
    </source>
</evidence>
<organism evidence="16 17">
    <name type="scientific">Clostridium cadaveris</name>
    <dbReference type="NCBI Taxonomy" id="1529"/>
    <lineage>
        <taxon>Bacteria</taxon>
        <taxon>Bacillati</taxon>
        <taxon>Bacillota</taxon>
        <taxon>Clostridia</taxon>
        <taxon>Eubacteriales</taxon>
        <taxon>Clostridiaceae</taxon>
        <taxon>Clostridium</taxon>
    </lineage>
</organism>
<dbReference type="UniPathway" id="UPA00136">
    <property type="reaction ID" value="UER00200"/>
</dbReference>
<evidence type="ECO:0000256" key="11">
    <source>
        <dbReference type="PIRSR" id="PIRSR605856-50"/>
    </source>
</evidence>
<keyword evidence="7 13" id="KW-0808">Transferase</keyword>
<evidence type="ECO:0000256" key="5">
    <source>
        <dbReference type="ARBA" id="ARBA00019371"/>
    </source>
</evidence>
<dbReference type="FunFam" id="3.40.50.1100:FF:000003">
    <property type="entry name" value="Cystathionine beta-synthase"/>
    <property type="match status" value="1"/>
</dbReference>
<dbReference type="InterPro" id="IPR036052">
    <property type="entry name" value="TrpB-like_PALP_sf"/>
</dbReference>
<comment type="pathway">
    <text evidence="2">Amino-acid biosynthesis; L-cysteine biosynthesis; L-cysteine from L-serine: step 2/2.</text>
</comment>
<keyword evidence="17" id="KW-1185">Reference proteome</keyword>
<reference evidence="16 17" key="1">
    <citation type="submission" date="2016-10" db="EMBL/GenBank/DDBJ databases">
        <authorList>
            <person name="de Groot N.N."/>
        </authorList>
    </citation>
    <scope>NUCLEOTIDE SEQUENCE [LARGE SCALE GENOMIC DNA]</scope>
    <source>
        <strain evidence="16 17">NLAE-zl-G419</strain>
    </source>
</reference>
<sequence length="301" mass="32377">MIYKSVLNMIGNTPLLQLKTEEGMAKVYIKLENFNPAGSIKDRAALGMIEKAEADGRLKNGSVIVEPTSGNTGIGLAMIGRLKGYRVIIIMPDTMSLERRNMIKAYGAELILTPGKQGMKGAIEKAKQLVEENDNFFMPNQFANEANPQKHYETTGEEILKDLPEIDAFVAGVGTGGTLIGVGKYLKENKEGVKVYGVEPYSSSVLNGEMPGPHKIQGIGAGFIPDIYNEEFVDDVFRVKDDEAIEAARNTARENGMLIGISAGANVSAAIELAKVLGEGKTIVTVAPDGGEKYLSTGLYD</sequence>
<dbReference type="RefSeq" id="WP_027637312.1">
    <property type="nucleotide sequence ID" value="NZ_BAAACD010000045.1"/>
</dbReference>
<accession>A0A1I2KC41</accession>
<comment type="catalytic activity">
    <reaction evidence="10 13">
        <text>O-acetyl-L-serine + hydrogen sulfide = L-cysteine + acetate</text>
        <dbReference type="Rhea" id="RHEA:14829"/>
        <dbReference type="ChEBI" id="CHEBI:29919"/>
        <dbReference type="ChEBI" id="CHEBI:30089"/>
        <dbReference type="ChEBI" id="CHEBI:35235"/>
        <dbReference type="ChEBI" id="CHEBI:58340"/>
        <dbReference type="EC" id="2.5.1.47"/>
    </reaction>
</comment>
<evidence type="ECO:0000256" key="13">
    <source>
        <dbReference type="RuleBase" id="RU003985"/>
    </source>
</evidence>
<dbReference type="Gene3D" id="3.40.50.1100">
    <property type="match status" value="2"/>
</dbReference>
<dbReference type="GO" id="GO:0006535">
    <property type="term" value="P:cysteine biosynthetic process from serine"/>
    <property type="evidence" value="ECO:0007669"/>
    <property type="project" value="UniProtKB-UniRule"/>
</dbReference>
<keyword evidence="6 13" id="KW-0028">Amino-acid biosynthesis</keyword>
<reference evidence="15 18" key="2">
    <citation type="submission" date="2018-03" db="EMBL/GenBank/DDBJ databases">
        <title>The uncultured portion of the human microbiome is neutrally assembled.</title>
        <authorList>
            <person name="Jeraldo P."/>
            <person name="Boardman L."/>
            <person name="White B.A."/>
            <person name="Nelson H."/>
            <person name="Goldenfeld N."/>
            <person name="Chia N."/>
        </authorList>
    </citation>
    <scope>NUCLEOTIDE SEQUENCE [LARGE SCALE GENOMIC DNA]</scope>
    <source>
        <strain evidence="15">CIM:MAG 903</strain>
    </source>
</reference>
<dbReference type="InterPro" id="IPR001926">
    <property type="entry name" value="TrpB-like_PALP"/>
</dbReference>
<dbReference type="EMBL" id="QAMZ01000014">
    <property type="protein sequence ID" value="PWL55028.1"/>
    <property type="molecule type" value="Genomic_DNA"/>
</dbReference>
<feature type="modified residue" description="N6-(pyridoxal phosphate)lysine" evidence="12">
    <location>
        <position position="41"/>
    </location>
</feature>
<dbReference type="EMBL" id="FOOE01000005">
    <property type="protein sequence ID" value="SFF64615.1"/>
    <property type="molecule type" value="Genomic_DNA"/>
</dbReference>
<dbReference type="InterPro" id="IPR005856">
    <property type="entry name" value="Cys_synth"/>
</dbReference>
<evidence type="ECO:0000313" key="15">
    <source>
        <dbReference type="EMBL" id="PWL55028.1"/>
    </source>
</evidence>
<dbReference type="InterPro" id="IPR001216">
    <property type="entry name" value="P-phosphate_BS"/>
</dbReference>
<keyword evidence="8 11" id="KW-0663">Pyridoxal phosphate</keyword>
<dbReference type="PROSITE" id="PS00901">
    <property type="entry name" value="CYS_SYNTHASE"/>
    <property type="match status" value="1"/>
</dbReference>
<dbReference type="NCBIfam" id="TIGR01139">
    <property type="entry name" value="cysK"/>
    <property type="match status" value="1"/>
</dbReference>
<feature type="binding site" evidence="11">
    <location>
        <begin position="174"/>
        <end position="178"/>
    </location>
    <ligand>
        <name>pyridoxal 5'-phosphate</name>
        <dbReference type="ChEBI" id="CHEBI:597326"/>
    </ligand>
</feature>
<evidence type="ECO:0000256" key="7">
    <source>
        <dbReference type="ARBA" id="ARBA00022679"/>
    </source>
</evidence>
<evidence type="ECO:0000313" key="17">
    <source>
        <dbReference type="Proteomes" id="UP000182135"/>
    </source>
</evidence>
<protein>
    <recommendedName>
        <fullName evidence="5 13">Cysteine synthase</fullName>
        <ecNumber evidence="4 13">2.5.1.47</ecNumber>
    </recommendedName>
</protein>
<dbReference type="PANTHER" id="PTHR10314">
    <property type="entry name" value="CYSTATHIONINE BETA-SYNTHASE"/>
    <property type="match status" value="1"/>
</dbReference>
<comment type="cofactor">
    <cofactor evidence="1 11 13">
        <name>pyridoxal 5'-phosphate</name>
        <dbReference type="ChEBI" id="CHEBI:597326"/>
    </cofactor>
</comment>
<dbReference type="NCBIfam" id="TIGR01136">
    <property type="entry name" value="cysKM"/>
    <property type="match status" value="1"/>
</dbReference>
<dbReference type="FunFam" id="3.40.50.1100:FF:000118">
    <property type="entry name" value="Related to CYS4-cystathionine beta-synthase"/>
    <property type="match status" value="1"/>
</dbReference>
<dbReference type="Pfam" id="PF00291">
    <property type="entry name" value="PALP"/>
    <property type="match status" value="1"/>
</dbReference>
<evidence type="ECO:0000313" key="16">
    <source>
        <dbReference type="EMBL" id="SFF64615.1"/>
    </source>
</evidence>
<name>A0A1I2KC41_9CLOT</name>
<dbReference type="GeneID" id="90543964"/>
<dbReference type="STRING" id="1529.SAMN04487885_10576"/>
<evidence type="ECO:0000256" key="6">
    <source>
        <dbReference type="ARBA" id="ARBA00022605"/>
    </source>
</evidence>
<gene>
    <name evidence="15" type="primary">cysK</name>
    <name evidence="15" type="ORF">DBY38_02680</name>
    <name evidence="16" type="ORF">SAMN04487885_10576</name>
</gene>
<dbReference type="InterPro" id="IPR050214">
    <property type="entry name" value="Cys_Synth/Cystath_Beta-Synth"/>
</dbReference>
<comment type="similarity">
    <text evidence="3 13">Belongs to the cysteine synthase/cystathionine beta-synthase family.</text>
</comment>
<keyword evidence="9 13" id="KW-0198">Cysteine biosynthesis</keyword>